<dbReference type="RefSeq" id="WP_144006181.1">
    <property type="nucleotide sequence ID" value="NZ_FUXK01000003.1"/>
</dbReference>
<reference evidence="1 2" key="1">
    <citation type="submission" date="2017-02" db="EMBL/GenBank/DDBJ databases">
        <authorList>
            <person name="Peterson S.W."/>
        </authorList>
    </citation>
    <scope>NUCLEOTIDE SEQUENCE [LARGE SCALE GENOMIC DNA]</scope>
    <source>
        <strain evidence="1 2">ATCC 43324</strain>
    </source>
</reference>
<dbReference type="EMBL" id="FUXK01000003">
    <property type="protein sequence ID" value="SJZ50322.1"/>
    <property type="molecule type" value="Genomic_DNA"/>
</dbReference>
<protein>
    <submittedName>
        <fullName evidence="1">Uncharacterized protein</fullName>
    </submittedName>
</protein>
<evidence type="ECO:0000313" key="2">
    <source>
        <dbReference type="Proteomes" id="UP000190065"/>
    </source>
</evidence>
<accession>A0A1T4L6H9</accession>
<sequence length="66" mass="7221">MSERANAHHYDCKRWWKAGEQKRLMPLCSIHGAVKGGGSAKTAGTIRPGIRFFSAQEGSESKTSSK</sequence>
<dbReference type="Proteomes" id="UP000190065">
    <property type="component" value="Unassembled WGS sequence"/>
</dbReference>
<evidence type="ECO:0000313" key="1">
    <source>
        <dbReference type="EMBL" id="SJZ50322.1"/>
    </source>
</evidence>
<organism evidence="1 2">
    <name type="scientific">Segatella oulorum</name>
    <dbReference type="NCBI Taxonomy" id="28136"/>
    <lineage>
        <taxon>Bacteria</taxon>
        <taxon>Pseudomonadati</taxon>
        <taxon>Bacteroidota</taxon>
        <taxon>Bacteroidia</taxon>
        <taxon>Bacteroidales</taxon>
        <taxon>Prevotellaceae</taxon>
        <taxon>Segatella</taxon>
    </lineage>
</organism>
<gene>
    <name evidence="1" type="ORF">SAMN02745202_00304</name>
</gene>
<proteinExistence type="predicted"/>
<dbReference type="AlphaFoldDB" id="A0A1T4L6H9"/>
<name>A0A1T4L6H9_9BACT</name>